<dbReference type="CDD" id="cd12917">
    <property type="entry name" value="VKOR_euk"/>
    <property type="match status" value="1"/>
</dbReference>
<keyword evidence="5" id="KW-0874">Quinone</keyword>
<sequence>LICLFKTRKDARSAVLVVLAGNGASQTTDSPTSFPYCQKSFARQSCACFWATMSMATGNCKCSYTVGLVGLSAFGFLLSLYTSYVELRAEQDRSYQALCDISERISCTKVFTSSYGRGFGIAGKVFGEGSFLNVPNGFYGIFYYFLVAACSFSDHLRIARVNSYLILLSNGLSLYLAYLLYFILEDLCIVCVTTYAVNLISLILALQKIQILVREEQVMRAINTAKKAK</sequence>
<organism evidence="13">
    <name type="scientific">Anopheles atroparvus</name>
    <name type="common">European mosquito</name>
    <dbReference type="NCBI Taxonomy" id="41427"/>
    <lineage>
        <taxon>Eukaryota</taxon>
        <taxon>Metazoa</taxon>
        <taxon>Ecdysozoa</taxon>
        <taxon>Arthropoda</taxon>
        <taxon>Hexapoda</taxon>
        <taxon>Insecta</taxon>
        <taxon>Pterygota</taxon>
        <taxon>Neoptera</taxon>
        <taxon>Endopterygota</taxon>
        <taxon>Diptera</taxon>
        <taxon>Nematocera</taxon>
        <taxon>Culicoidea</taxon>
        <taxon>Culicidae</taxon>
        <taxon>Anophelinae</taxon>
        <taxon>Anopheles</taxon>
    </lineage>
</organism>
<dbReference type="PANTHER" id="PTHR14519:SF8">
    <property type="entry name" value="VITAMIN K EPOXIDE REDUCTASE COMPLEX SUBUNIT 1"/>
    <property type="match status" value="1"/>
</dbReference>
<dbReference type="GO" id="GO:0005789">
    <property type="term" value="C:endoplasmic reticulum membrane"/>
    <property type="evidence" value="ECO:0007669"/>
    <property type="project" value="UniProtKB-SubCell"/>
</dbReference>
<dbReference type="AlphaFoldDB" id="A0A182IQ45"/>
<evidence type="ECO:0000256" key="9">
    <source>
        <dbReference type="ARBA" id="ARBA00023136"/>
    </source>
</evidence>
<evidence type="ECO:0000256" key="6">
    <source>
        <dbReference type="ARBA" id="ARBA00022824"/>
    </source>
</evidence>
<keyword evidence="7" id="KW-1133">Transmembrane helix</keyword>
<accession>A0A182IQ45</accession>
<evidence type="ECO:0000256" key="5">
    <source>
        <dbReference type="ARBA" id="ARBA00022719"/>
    </source>
</evidence>
<dbReference type="EnsemblMetazoa" id="AATE003330-RA">
    <property type="protein sequence ID" value="AATE003330-PA.1"/>
    <property type="gene ID" value="AATE003330"/>
</dbReference>
<keyword evidence="10" id="KW-1015">Disulfide bond</keyword>
<dbReference type="SMART" id="SM00756">
    <property type="entry name" value="VKc"/>
    <property type="match status" value="1"/>
</dbReference>
<dbReference type="STRING" id="41427.A0A182IQ45"/>
<name>A0A182IQ45_ANOAO</name>
<dbReference type="EC" id="1.17.4.4" evidence="3"/>
<keyword evidence="4" id="KW-0812">Transmembrane</keyword>
<evidence type="ECO:0000256" key="8">
    <source>
        <dbReference type="ARBA" id="ARBA00023002"/>
    </source>
</evidence>
<reference evidence="13" key="1">
    <citation type="submission" date="2022-08" db="UniProtKB">
        <authorList>
            <consortium name="EnsemblMetazoa"/>
        </authorList>
    </citation>
    <scope>IDENTIFICATION</scope>
    <source>
        <strain evidence="13">EBRO</strain>
    </source>
</reference>
<evidence type="ECO:0000259" key="12">
    <source>
        <dbReference type="SMART" id="SM00756"/>
    </source>
</evidence>
<dbReference type="Pfam" id="PF07884">
    <property type="entry name" value="VKOR"/>
    <property type="match status" value="1"/>
</dbReference>
<dbReference type="Gene3D" id="1.20.1440.130">
    <property type="entry name" value="VKOR domain"/>
    <property type="match status" value="1"/>
</dbReference>
<evidence type="ECO:0000256" key="10">
    <source>
        <dbReference type="ARBA" id="ARBA00023157"/>
    </source>
</evidence>
<dbReference type="InterPro" id="IPR038354">
    <property type="entry name" value="VKOR_sf"/>
</dbReference>
<evidence type="ECO:0000256" key="4">
    <source>
        <dbReference type="ARBA" id="ARBA00022692"/>
    </source>
</evidence>
<evidence type="ECO:0000256" key="2">
    <source>
        <dbReference type="ARBA" id="ARBA00006214"/>
    </source>
</evidence>
<protein>
    <recommendedName>
        <fullName evidence="3">vitamin-K-epoxide reductase (warfarin-sensitive)</fullName>
        <ecNumber evidence="3">1.17.4.4</ecNumber>
    </recommendedName>
</protein>
<evidence type="ECO:0000256" key="11">
    <source>
        <dbReference type="ARBA" id="ARBA00023284"/>
    </source>
</evidence>
<feature type="domain" description="Vitamin K epoxide reductase" evidence="12">
    <location>
        <begin position="61"/>
        <end position="209"/>
    </location>
</feature>
<proteinExistence type="inferred from homology"/>
<dbReference type="VEuPathDB" id="VectorBase:AATE003330"/>
<dbReference type="GO" id="GO:0042373">
    <property type="term" value="P:vitamin K metabolic process"/>
    <property type="evidence" value="ECO:0007669"/>
    <property type="project" value="InterPro"/>
</dbReference>
<comment type="subcellular location">
    <subcellularLocation>
        <location evidence="1">Endoplasmic reticulum membrane</location>
        <topology evidence="1">Multi-pass membrane protein</topology>
    </subcellularLocation>
</comment>
<keyword evidence="9" id="KW-0472">Membrane</keyword>
<evidence type="ECO:0000313" key="13">
    <source>
        <dbReference type="EnsemblMetazoa" id="AATE003330-PA.1"/>
    </source>
</evidence>
<dbReference type="InterPro" id="IPR042406">
    <property type="entry name" value="VKORC1/VKORC1L1"/>
</dbReference>
<evidence type="ECO:0000256" key="3">
    <source>
        <dbReference type="ARBA" id="ARBA00012278"/>
    </source>
</evidence>
<keyword evidence="11" id="KW-0676">Redox-active center</keyword>
<comment type="similarity">
    <text evidence="2">Belongs to the VKOR family.</text>
</comment>
<keyword evidence="8" id="KW-0560">Oxidoreductase</keyword>
<evidence type="ECO:0000256" key="7">
    <source>
        <dbReference type="ARBA" id="ARBA00022989"/>
    </source>
</evidence>
<keyword evidence="6" id="KW-0256">Endoplasmic reticulum</keyword>
<dbReference type="GO" id="GO:0047057">
    <property type="term" value="F:vitamin-K-epoxide reductase (warfarin-sensitive) activity"/>
    <property type="evidence" value="ECO:0007669"/>
    <property type="project" value="UniProtKB-EC"/>
</dbReference>
<dbReference type="GO" id="GO:0048038">
    <property type="term" value="F:quinone binding"/>
    <property type="evidence" value="ECO:0007669"/>
    <property type="project" value="UniProtKB-KW"/>
</dbReference>
<dbReference type="InterPro" id="IPR012932">
    <property type="entry name" value="VKOR"/>
</dbReference>
<evidence type="ECO:0000256" key="1">
    <source>
        <dbReference type="ARBA" id="ARBA00004477"/>
    </source>
</evidence>
<dbReference type="PANTHER" id="PTHR14519">
    <property type="entry name" value="VITAMIN K EPOXIDE REDUCTASE COMPLEX, SUBUNIT 1"/>
    <property type="match status" value="1"/>
</dbReference>